<dbReference type="Pfam" id="PF20241">
    <property type="entry name" value="DUF6598"/>
    <property type="match status" value="2"/>
</dbReference>
<sequence length="588" mass="67098">MAQPMVDVSSITIFPSSLPCQVYGHILVCDKNDSKPIYSKLYERDVDHADVISEIGQELLLTGLDIVISMRKPVISILLKDKAQDNAFIAHGDILLDNTTSNDYEQLKCPQVKGDRGHVKVNYIALACAVGAEITIKLHKDVEETVRQEASDKSIYVSGSIVARYGRTYECTASETERTILNIPSNQPILVSFVSGERAPLHLTRSLVAVPAYTSLTIVADIREKSTNDPILNCTVEFLAFQWRTYSSAWPEFCIKDEQNRIGRKWEHLDVMFNEAFDFQNSYRKSWLAMMSMKSLATNPEDAKYGRCLLEVFSFSICRKNDEELNVSGTINVEHNHLSLNIFNRDGQNPVRLSKGRKLLPFTISEFIRSDFNFHIRVKLEDADGRLLIKDGAVHFDTEMIADREMRNCEYNRLLCAVVQGEQHRGDCVVHYANFRNAVGIQVKSVLICKGSVVDILRVYGRVVAWSGIFDYTSDYDKKYYRKVLFDNPEDSDDSLWNVVPRKTEEEESPSDGHNKMREVDLFTSNVVMPLGFPLLINVDLHAASHFVRGPTEHLEDTLKFQLHDESPLRIEHEDFEILFHMKWIKGL</sequence>
<feature type="domain" description="DUF6598" evidence="1">
    <location>
        <begin position="309"/>
        <end position="491"/>
    </location>
</feature>
<dbReference type="RefSeq" id="XP_021846615.1">
    <property type="nucleotide sequence ID" value="XM_021990923.1"/>
</dbReference>
<feature type="domain" description="DUF6598" evidence="1">
    <location>
        <begin position="16"/>
        <end position="239"/>
    </location>
</feature>
<dbReference type="PANTHER" id="PTHR33065">
    <property type="entry name" value="OS07G0486400 PROTEIN"/>
    <property type="match status" value="1"/>
</dbReference>
<dbReference type="RefSeq" id="XP_056687091.1">
    <property type="nucleotide sequence ID" value="XM_056831113.1"/>
</dbReference>
<dbReference type="Proteomes" id="UP000813463">
    <property type="component" value="Chromosome 6"/>
</dbReference>
<gene>
    <name evidence="3 4 5" type="primary">LOC110786378</name>
</gene>
<dbReference type="RefSeq" id="XP_056687090.1">
    <property type="nucleotide sequence ID" value="XM_056831112.1"/>
</dbReference>
<evidence type="ECO:0000313" key="2">
    <source>
        <dbReference type="Proteomes" id="UP000813463"/>
    </source>
</evidence>
<organism evidence="2 5">
    <name type="scientific">Spinacia oleracea</name>
    <name type="common">Spinach</name>
    <dbReference type="NCBI Taxonomy" id="3562"/>
    <lineage>
        <taxon>Eukaryota</taxon>
        <taxon>Viridiplantae</taxon>
        <taxon>Streptophyta</taxon>
        <taxon>Embryophyta</taxon>
        <taxon>Tracheophyta</taxon>
        <taxon>Spermatophyta</taxon>
        <taxon>Magnoliopsida</taxon>
        <taxon>eudicotyledons</taxon>
        <taxon>Gunneridae</taxon>
        <taxon>Pentapetalae</taxon>
        <taxon>Caryophyllales</taxon>
        <taxon>Chenopodiaceae</taxon>
        <taxon>Chenopodioideae</taxon>
        <taxon>Anserineae</taxon>
        <taxon>Spinacia</taxon>
    </lineage>
</organism>
<dbReference type="AlphaFoldDB" id="A0A9R0ICF2"/>
<evidence type="ECO:0000313" key="4">
    <source>
        <dbReference type="RefSeq" id="XP_056687090.1"/>
    </source>
</evidence>
<protein>
    <submittedName>
        <fullName evidence="3">Uncharacterized protein LOC110786378</fullName>
    </submittedName>
</protein>
<dbReference type="OrthoDB" id="1602268at2759"/>
<keyword evidence="2" id="KW-1185">Reference proteome</keyword>
<reference evidence="4 5" key="2">
    <citation type="submission" date="2025-05" db="UniProtKB">
        <authorList>
            <consortium name="RefSeq"/>
        </authorList>
    </citation>
    <scope>IDENTIFICATION</scope>
    <source>
        <tissue evidence="4 5">Leaf</tissue>
    </source>
</reference>
<reference evidence="2" key="1">
    <citation type="journal article" date="2021" name="Nat. Commun.">
        <title>Genomic analyses provide insights into spinach domestication and the genetic basis of agronomic traits.</title>
        <authorList>
            <person name="Cai X."/>
            <person name="Sun X."/>
            <person name="Xu C."/>
            <person name="Sun H."/>
            <person name="Wang X."/>
            <person name="Ge C."/>
            <person name="Zhang Z."/>
            <person name="Wang Q."/>
            <person name="Fei Z."/>
            <person name="Jiao C."/>
            <person name="Wang Q."/>
        </authorList>
    </citation>
    <scope>NUCLEOTIDE SEQUENCE [LARGE SCALE GENOMIC DNA]</scope>
    <source>
        <strain evidence="2">cv. Varoflay</strain>
    </source>
</reference>
<dbReference type="GeneID" id="110786378"/>
<proteinExistence type="predicted"/>
<name>A0A9R0ICF2_SPIOL</name>
<dbReference type="KEGG" id="soe:110786378"/>
<accession>A0A9R0ICF2</accession>
<evidence type="ECO:0000313" key="3">
    <source>
        <dbReference type="RefSeq" id="XP_021846615.1"/>
    </source>
</evidence>
<dbReference type="InterPro" id="IPR046533">
    <property type="entry name" value="DUF6598"/>
</dbReference>
<dbReference type="PANTHER" id="PTHR33065:SF88">
    <property type="entry name" value="OS11G0104220 PROTEIN"/>
    <property type="match status" value="1"/>
</dbReference>
<evidence type="ECO:0000259" key="1">
    <source>
        <dbReference type="Pfam" id="PF20241"/>
    </source>
</evidence>
<evidence type="ECO:0000313" key="5">
    <source>
        <dbReference type="RefSeq" id="XP_056687091.1"/>
    </source>
</evidence>